<feature type="region of interest" description="Disordered" evidence="1">
    <location>
        <begin position="1"/>
        <end position="44"/>
    </location>
</feature>
<comment type="caution">
    <text evidence="2">The sequence shown here is derived from an EMBL/GenBank/DDBJ whole genome shotgun (WGS) entry which is preliminary data.</text>
</comment>
<gene>
    <name evidence="2" type="ORF">Tdes44962_MAKER02720</name>
</gene>
<evidence type="ECO:0000313" key="3">
    <source>
        <dbReference type="Proteomes" id="UP001138500"/>
    </source>
</evidence>
<protein>
    <submittedName>
        <fullName evidence="2">Uncharacterized protein</fullName>
    </submittedName>
</protein>
<proteinExistence type="predicted"/>
<keyword evidence="3" id="KW-1185">Reference proteome</keyword>
<sequence length="167" mass="18599">MVLSVAGNLTTLGQQRHHTQDDGDKDQLNAKRKSPLSLGDQATKRKCDHVRHHEAEHIDGHFLHYSLALRALMRSLNVPYRSSGCIASIPYSSNESTPDHGRHVVTGRLHDDAGTHLNGAIRVHVGLERDQNFDCTHDNGEKYEHTFPAKFLAHEKGQQGSEEAAQI</sequence>
<reference evidence="2 3" key="2">
    <citation type="journal article" date="2021" name="Curr. Genet.">
        <title>Genetic response to nitrogen starvation in the aggressive Eucalyptus foliar pathogen Teratosphaeria destructans.</title>
        <authorList>
            <person name="Havenga M."/>
            <person name="Wingfield B.D."/>
            <person name="Wingfield M.J."/>
            <person name="Dreyer L.L."/>
            <person name="Roets F."/>
            <person name="Aylward J."/>
        </authorList>
    </citation>
    <scope>NUCLEOTIDE SEQUENCE [LARGE SCALE GENOMIC DNA]</scope>
    <source>
        <strain evidence="2">CMW44962</strain>
    </source>
</reference>
<organism evidence="2 3">
    <name type="scientific">Teratosphaeria destructans</name>
    <dbReference type="NCBI Taxonomy" id="418781"/>
    <lineage>
        <taxon>Eukaryota</taxon>
        <taxon>Fungi</taxon>
        <taxon>Dikarya</taxon>
        <taxon>Ascomycota</taxon>
        <taxon>Pezizomycotina</taxon>
        <taxon>Dothideomycetes</taxon>
        <taxon>Dothideomycetidae</taxon>
        <taxon>Mycosphaerellales</taxon>
        <taxon>Teratosphaeriaceae</taxon>
        <taxon>Teratosphaeria</taxon>
    </lineage>
</organism>
<feature type="compositionally biased region" description="Basic and acidic residues" evidence="1">
    <location>
        <begin position="18"/>
        <end position="29"/>
    </location>
</feature>
<evidence type="ECO:0000313" key="2">
    <source>
        <dbReference type="EMBL" id="KAH9827787.1"/>
    </source>
</evidence>
<dbReference type="EMBL" id="RIBY02001856">
    <property type="protein sequence ID" value="KAH9827787.1"/>
    <property type="molecule type" value="Genomic_DNA"/>
</dbReference>
<evidence type="ECO:0000256" key="1">
    <source>
        <dbReference type="SAM" id="MobiDB-lite"/>
    </source>
</evidence>
<name>A0A9W7SSM7_9PEZI</name>
<accession>A0A9W7SSM7</accession>
<dbReference type="Proteomes" id="UP001138500">
    <property type="component" value="Unassembled WGS sequence"/>
</dbReference>
<dbReference type="AlphaFoldDB" id="A0A9W7SSM7"/>
<reference evidence="2 3" key="1">
    <citation type="journal article" date="2018" name="IMA Fungus">
        <title>IMA Genome-F 10: Nine draft genome sequences of Claviceps purpurea s.lat., including C. arundinis, C. humidiphila, and C. cf. spartinae, pseudomolecules for the pitch canker pathogen Fusarium circinatum, draft genome of Davidsoniella eucalypti, Grosmannia galeiformis, Quambalaria eucalypti, and Teratosphaeria destructans.</title>
        <authorList>
            <person name="Wingfield B.D."/>
            <person name="Liu M."/>
            <person name="Nguyen H.D."/>
            <person name="Lane F.A."/>
            <person name="Morgan S.W."/>
            <person name="De Vos L."/>
            <person name="Wilken P.M."/>
            <person name="Duong T.A."/>
            <person name="Aylward J."/>
            <person name="Coetzee M.P."/>
            <person name="Dadej K."/>
            <person name="De Beer Z.W."/>
            <person name="Findlay W."/>
            <person name="Havenga M."/>
            <person name="Kolarik M."/>
            <person name="Menzies J.G."/>
            <person name="Naidoo K."/>
            <person name="Pochopski O."/>
            <person name="Shoukouhi P."/>
            <person name="Santana Q.C."/>
            <person name="Seifert K.A."/>
            <person name="Soal N."/>
            <person name="Steenkamp E.T."/>
            <person name="Tatham C.T."/>
            <person name="van der Nest M.A."/>
            <person name="Wingfield M.J."/>
        </authorList>
    </citation>
    <scope>NUCLEOTIDE SEQUENCE [LARGE SCALE GENOMIC DNA]</scope>
    <source>
        <strain evidence="2">CMW44962</strain>
    </source>
</reference>